<keyword evidence="5 8" id="KW-0812">Transmembrane</keyword>
<evidence type="ECO:0000256" key="5">
    <source>
        <dbReference type="ARBA" id="ARBA00022692"/>
    </source>
</evidence>
<reference evidence="9" key="1">
    <citation type="submission" date="2020-09" db="EMBL/GenBank/DDBJ databases">
        <title>Secondary metabolite and genome analysis of marine Streptomyces chumphonensis KK1-2T.</title>
        <authorList>
            <person name="Phongsopitanun W."/>
            <person name="Kanchanasin P."/>
            <person name="Pittayakhajonwut P."/>
            <person name="Suwanborirux K."/>
            <person name="Tanasupawat S."/>
        </authorList>
    </citation>
    <scope>NUCLEOTIDE SEQUENCE</scope>
    <source>
        <strain evidence="9">KK1-2</strain>
    </source>
</reference>
<gene>
    <name evidence="9" type="ORF">IF129_17095</name>
</gene>
<dbReference type="RefSeq" id="WP_191210564.1">
    <property type="nucleotide sequence ID" value="NZ_BAABKL010000050.1"/>
</dbReference>
<evidence type="ECO:0000256" key="2">
    <source>
        <dbReference type="ARBA" id="ARBA00009212"/>
    </source>
</evidence>
<evidence type="ECO:0000256" key="7">
    <source>
        <dbReference type="ARBA" id="ARBA00023136"/>
    </source>
</evidence>
<protein>
    <submittedName>
        <fullName evidence="9">Sodium:proton antiporter</fullName>
    </submittedName>
</protein>
<dbReference type="Pfam" id="PF04066">
    <property type="entry name" value="MrpF_PhaF"/>
    <property type="match status" value="1"/>
</dbReference>
<dbReference type="EMBL" id="JACXYU010000009">
    <property type="protein sequence ID" value="MBD3933261.1"/>
    <property type="molecule type" value="Genomic_DNA"/>
</dbReference>
<evidence type="ECO:0000256" key="4">
    <source>
        <dbReference type="ARBA" id="ARBA00022475"/>
    </source>
</evidence>
<dbReference type="GO" id="GO:0015385">
    <property type="term" value="F:sodium:proton antiporter activity"/>
    <property type="evidence" value="ECO:0007669"/>
    <property type="project" value="TreeGrafter"/>
</dbReference>
<dbReference type="PANTHER" id="PTHR34702:SF1">
    <property type="entry name" value="NA(+)_H(+) ANTIPORTER SUBUNIT F"/>
    <property type="match status" value="1"/>
</dbReference>
<organism evidence="9 10">
    <name type="scientific">Streptomyces chumphonensis</name>
    <dbReference type="NCBI Taxonomy" id="1214925"/>
    <lineage>
        <taxon>Bacteria</taxon>
        <taxon>Bacillati</taxon>
        <taxon>Actinomycetota</taxon>
        <taxon>Actinomycetes</taxon>
        <taxon>Kitasatosporales</taxon>
        <taxon>Streptomycetaceae</taxon>
        <taxon>Streptomyces</taxon>
    </lineage>
</organism>
<feature type="transmembrane region" description="Helical" evidence="8">
    <location>
        <begin position="61"/>
        <end position="81"/>
    </location>
</feature>
<keyword evidence="10" id="KW-1185">Reference proteome</keyword>
<proteinExistence type="inferred from homology"/>
<keyword evidence="4" id="KW-1003">Cell membrane</keyword>
<evidence type="ECO:0000256" key="1">
    <source>
        <dbReference type="ARBA" id="ARBA00004651"/>
    </source>
</evidence>
<sequence>MTPVFAIALALLSVAGLLTLMRLVHGPGALNRIIALDVTVTLLLAGVAVDAARRGEGSGVPLLLVLAVLGFVGSVTAAHLVEEREGVR</sequence>
<keyword evidence="3" id="KW-0813">Transport</keyword>
<evidence type="ECO:0000313" key="10">
    <source>
        <dbReference type="Proteomes" id="UP000632289"/>
    </source>
</evidence>
<dbReference type="PANTHER" id="PTHR34702">
    <property type="entry name" value="NA(+)/H(+) ANTIPORTER SUBUNIT F1"/>
    <property type="match status" value="1"/>
</dbReference>
<accession>A0A927F2S3</accession>
<feature type="transmembrane region" description="Helical" evidence="8">
    <location>
        <begin position="29"/>
        <end position="49"/>
    </location>
</feature>
<comment type="caution">
    <text evidence="9">The sequence shown here is derived from an EMBL/GenBank/DDBJ whole genome shotgun (WGS) entry which is preliminary data.</text>
</comment>
<evidence type="ECO:0000256" key="6">
    <source>
        <dbReference type="ARBA" id="ARBA00022989"/>
    </source>
</evidence>
<name>A0A927F2S3_9ACTN</name>
<dbReference type="GO" id="GO:0005886">
    <property type="term" value="C:plasma membrane"/>
    <property type="evidence" value="ECO:0007669"/>
    <property type="project" value="UniProtKB-SubCell"/>
</dbReference>
<keyword evidence="6 8" id="KW-1133">Transmembrane helix</keyword>
<comment type="subcellular location">
    <subcellularLocation>
        <location evidence="1">Cell membrane</location>
        <topology evidence="1">Multi-pass membrane protein</topology>
    </subcellularLocation>
</comment>
<evidence type="ECO:0000256" key="3">
    <source>
        <dbReference type="ARBA" id="ARBA00022448"/>
    </source>
</evidence>
<evidence type="ECO:0000256" key="8">
    <source>
        <dbReference type="SAM" id="Phobius"/>
    </source>
</evidence>
<dbReference type="AlphaFoldDB" id="A0A927F2S3"/>
<evidence type="ECO:0000313" key="9">
    <source>
        <dbReference type="EMBL" id="MBD3933261.1"/>
    </source>
</evidence>
<keyword evidence="7 8" id="KW-0472">Membrane</keyword>
<comment type="similarity">
    <text evidence="2">Belongs to the CPA3 antiporters (TC 2.A.63) subunit F family.</text>
</comment>
<dbReference type="Proteomes" id="UP000632289">
    <property type="component" value="Unassembled WGS sequence"/>
</dbReference>
<dbReference type="InterPro" id="IPR007208">
    <property type="entry name" value="MrpF/PhaF-like"/>
</dbReference>